<name>A0AAN7ZBL1_9PEZI</name>
<dbReference type="EMBL" id="JAWHQM010000030">
    <property type="protein sequence ID" value="KAK5633171.1"/>
    <property type="molecule type" value="Genomic_DNA"/>
</dbReference>
<evidence type="ECO:0000313" key="1">
    <source>
        <dbReference type="EMBL" id="KAK5633171.1"/>
    </source>
</evidence>
<organism evidence="1 2">
    <name type="scientific">Xylaria bambusicola</name>
    <dbReference type="NCBI Taxonomy" id="326684"/>
    <lineage>
        <taxon>Eukaryota</taxon>
        <taxon>Fungi</taxon>
        <taxon>Dikarya</taxon>
        <taxon>Ascomycota</taxon>
        <taxon>Pezizomycotina</taxon>
        <taxon>Sordariomycetes</taxon>
        <taxon>Xylariomycetidae</taxon>
        <taxon>Xylariales</taxon>
        <taxon>Xylariaceae</taxon>
        <taxon>Xylaria</taxon>
    </lineage>
</organism>
<sequence length="197" mass="22947">MSASRSARKIHRETQPGYLNRSPRGMYYKVKYHHINCRKSSLSEETKICEFSTYWDAHPTFSDSDLPHILAAPDPVRPRIAWDRICCHSKWSWEIYGNEILRALTPAAEDRVRLQCGKEIMPKNLVSSLAASVVWQGGPPRDPRGKFHGSIVTEGHLEIMRQRNCGDYIQVEFESDYDNKDKRRRVMLRTFSQLPRK</sequence>
<comment type="caution">
    <text evidence="1">The sequence shown here is derived from an EMBL/GenBank/DDBJ whole genome shotgun (WGS) entry which is preliminary data.</text>
</comment>
<dbReference type="Proteomes" id="UP001305414">
    <property type="component" value="Unassembled WGS sequence"/>
</dbReference>
<evidence type="ECO:0000313" key="2">
    <source>
        <dbReference type="Proteomes" id="UP001305414"/>
    </source>
</evidence>
<proteinExistence type="predicted"/>
<reference evidence="1 2" key="1">
    <citation type="submission" date="2023-10" db="EMBL/GenBank/DDBJ databases">
        <title>Draft genome sequence of Xylaria bambusicola isolate GMP-LS, the root and basal stem rot pathogen of sugarcane in Indonesia.</title>
        <authorList>
            <person name="Selvaraj P."/>
            <person name="Muralishankar V."/>
            <person name="Muruganantham S."/>
            <person name="Sp S."/>
            <person name="Haryani S."/>
            <person name="Lau K.J.X."/>
            <person name="Naqvi N.I."/>
        </authorList>
    </citation>
    <scope>NUCLEOTIDE SEQUENCE [LARGE SCALE GENOMIC DNA]</scope>
    <source>
        <strain evidence="1">GMP-LS</strain>
    </source>
</reference>
<gene>
    <name evidence="1" type="ORF">RRF57_008885</name>
</gene>
<protein>
    <submittedName>
        <fullName evidence="1">Uncharacterized protein</fullName>
    </submittedName>
</protein>
<accession>A0AAN7ZBL1</accession>
<dbReference type="AlphaFoldDB" id="A0AAN7ZBL1"/>
<keyword evidence="2" id="KW-1185">Reference proteome</keyword>